<gene>
    <name evidence="1" type="ORF">S06H3_23407</name>
</gene>
<proteinExistence type="predicted"/>
<comment type="caution">
    <text evidence="1">The sequence shown here is derived from an EMBL/GenBank/DDBJ whole genome shotgun (WGS) entry which is preliminary data.</text>
</comment>
<dbReference type="AlphaFoldDB" id="X1ML28"/>
<protein>
    <submittedName>
        <fullName evidence="1">Uncharacterized protein</fullName>
    </submittedName>
</protein>
<accession>X1ML28</accession>
<reference evidence="1" key="1">
    <citation type="journal article" date="2014" name="Front. Microbiol.">
        <title>High frequency of phylogenetically diverse reductive dehalogenase-homologous genes in deep subseafloor sedimentary metagenomes.</title>
        <authorList>
            <person name="Kawai M."/>
            <person name="Futagami T."/>
            <person name="Toyoda A."/>
            <person name="Takaki Y."/>
            <person name="Nishi S."/>
            <person name="Hori S."/>
            <person name="Arai W."/>
            <person name="Tsubouchi T."/>
            <person name="Morono Y."/>
            <person name="Uchiyama I."/>
            <person name="Ito T."/>
            <person name="Fujiyama A."/>
            <person name="Inagaki F."/>
            <person name="Takami H."/>
        </authorList>
    </citation>
    <scope>NUCLEOTIDE SEQUENCE</scope>
    <source>
        <strain evidence="1">Expedition CK06-06</strain>
    </source>
</reference>
<dbReference type="EMBL" id="BARV01012713">
    <property type="protein sequence ID" value="GAI07059.1"/>
    <property type="molecule type" value="Genomic_DNA"/>
</dbReference>
<name>X1ML28_9ZZZZ</name>
<sequence>MADNLKDIIKRIEAENFEVMNWKPGKRRIFKVLDLSGNEVSNGMYSTPLL</sequence>
<evidence type="ECO:0000313" key="1">
    <source>
        <dbReference type="EMBL" id="GAI07059.1"/>
    </source>
</evidence>
<organism evidence="1">
    <name type="scientific">marine sediment metagenome</name>
    <dbReference type="NCBI Taxonomy" id="412755"/>
    <lineage>
        <taxon>unclassified sequences</taxon>
        <taxon>metagenomes</taxon>
        <taxon>ecological metagenomes</taxon>
    </lineage>
</organism>